<protein>
    <submittedName>
        <fullName evidence="2">Uncharacterized protein</fullName>
    </submittedName>
</protein>
<evidence type="ECO:0000313" key="3">
    <source>
        <dbReference type="Proteomes" id="UP001057375"/>
    </source>
</evidence>
<feature type="transmembrane region" description="Helical" evidence="1">
    <location>
        <begin position="60"/>
        <end position="79"/>
    </location>
</feature>
<keyword evidence="3" id="KW-1185">Reference proteome</keyword>
<feature type="non-terminal residue" evidence="2">
    <location>
        <position position="128"/>
    </location>
</feature>
<keyword evidence="1" id="KW-0472">Membrane</keyword>
<keyword evidence="1" id="KW-0812">Transmembrane</keyword>
<gene>
    <name evidence="2" type="ORF">ADUPG1_008230</name>
</gene>
<dbReference type="Proteomes" id="UP001057375">
    <property type="component" value="Unassembled WGS sequence"/>
</dbReference>
<evidence type="ECO:0000256" key="1">
    <source>
        <dbReference type="SAM" id="Phobius"/>
    </source>
</evidence>
<organism evidence="2 3">
    <name type="scientific">Aduncisulcus paluster</name>
    <dbReference type="NCBI Taxonomy" id="2918883"/>
    <lineage>
        <taxon>Eukaryota</taxon>
        <taxon>Metamonada</taxon>
        <taxon>Carpediemonas-like organisms</taxon>
        <taxon>Aduncisulcus</taxon>
    </lineage>
</organism>
<name>A0ABQ5KU66_9EUKA</name>
<dbReference type="EMBL" id="BQXS01010896">
    <property type="protein sequence ID" value="GKT34974.1"/>
    <property type="molecule type" value="Genomic_DNA"/>
</dbReference>
<feature type="transmembrane region" description="Helical" evidence="1">
    <location>
        <begin position="91"/>
        <end position="108"/>
    </location>
</feature>
<proteinExistence type="predicted"/>
<evidence type="ECO:0000313" key="2">
    <source>
        <dbReference type="EMBL" id="GKT34974.1"/>
    </source>
</evidence>
<keyword evidence="1" id="KW-1133">Transmembrane helix</keyword>
<comment type="caution">
    <text evidence="2">The sequence shown here is derived from an EMBL/GenBank/DDBJ whole genome shotgun (WGS) entry which is preliminary data.</text>
</comment>
<reference evidence="2" key="1">
    <citation type="submission" date="2022-03" db="EMBL/GenBank/DDBJ databases">
        <title>Draft genome sequence of Aduncisulcus paluster, a free-living microaerophilic Fornicata.</title>
        <authorList>
            <person name="Yuyama I."/>
            <person name="Kume K."/>
            <person name="Tamura T."/>
            <person name="Inagaki Y."/>
            <person name="Hashimoto T."/>
        </authorList>
    </citation>
    <scope>NUCLEOTIDE SEQUENCE</scope>
    <source>
        <strain evidence="2">NY0171</strain>
    </source>
</reference>
<accession>A0ABQ5KU66</accession>
<sequence>MTFPYFRLLDQCGSSSSCCHDPSGKVTFSRSSPFSSTNITKTPHMPCSDHVSPHSLGDTFMMSPMASLPTLFMILFLVIPCLSCTQRIQTGLSIFILLTTIFFAFSSTSKTSKRPFSSHSTCYEWSCN</sequence>